<dbReference type="EMBL" id="SSOP01000035">
    <property type="protein sequence ID" value="KAB5593546.1"/>
    <property type="molecule type" value="Genomic_DNA"/>
</dbReference>
<keyword evidence="7" id="KW-1185">Reference proteome</keyword>
<keyword evidence="2 5" id="KW-0812">Transmembrane</keyword>
<dbReference type="InterPro" id="IPR040254">
    <property type="entry name" value="Ecm3-like"/>
</dbReference>
<feature type="transmembrane region" description="Helical" evidence="5">
    <location>
        <begin position="193"/>
        <end position="215"/>
    </location>
</feature>
<feature type="transmembrane region" description="Helical" evidence="5">
    <location>
        <begin position="282"/>
        <end position="305"/>
    </location>
</feature>
<evidence type="ECO:0000313" key="6">
    <source>
        <dbReference type="EMBL" id="KAB5593546.1"/>
    </source>
</evidence>
<dbReference type="PANTHER" id="PTHR31274:SF1">
    <property type="entry name" value="AGL149CP"/>
    <property type="match status" value="1"/>
</dbReference>
<dbReference type="GO" id="GO:0055085">
    <property type="term" value="P:transmembrane transport"/>
    <property type="evidence" value="ECO:0007669"/>
    <property type="project" value="InterPro"/>
</dbReference>
<sequence>MSMTASAPFSYGDSDIAVAYISAFILVGFVTLFPLGGWRLIEKDYVDGAMPADTDDIPESVATRMRRGWHKLRAATQGKVVNLDVEKDASAGSPRAINKKAPEVPVQPSALSRHVSFNLSEPTAYNGPEGGRPVRTPASTHVSPAPTVVEGIILTMSQTANDFPDTSPIKSQPPPVMNPEPSHARRMFNVTRAFFITLASPPTITIAVAFVVALVPQLKALFIVPSADSNVHIGLAPDGLPPLNIILDTATFIGNATIPLGLTCLGSALARLQMPKPIGRAPLGAITIFSILKMVIGPVFGVLLVQALTHHTNLIDPNDKVLRFVCIYFAGVPTATTQVYLTQVYSPDGSASHISAFLIPQYALSGVHYDDRSLRILTQHTILSTAPPTLNLFGNSDHWSRNDQRFIETRYKSAMAVIYTSETIGAGCLSQEGSKPIDWLIRPAHIAADQEYLVLQFPANRAGQAPPV</sequence>
<reference evidence="6 7" key="1">
    <citation type="journal article" date="2019" name="Fungal Biol. Biotechnol.">
        <title>Draft genome sequence of fastidious pathogen Ceratobasidium theobromae, which causes vascular-streak dieback in Theobroma cacao.</title>
        <authorList>
            <person name="Ali S.S."/>
            <person name="Asman A."/>
            <person name="Shao J."/>
            <person name="Firmansyah A.P."/>
            <person name="Susilo A.W."/>
            <person name="Rosmana A."/>
            <person name="McMahon P."/>
            <person name="Junaid M."/>
            <person name="Guest D."/>
            <person name="Kheng T.Y."/>
            <person name="Meinhardt L.W."/>
            <person name="Bailey B.A."/>
        </authorList>
    </citation>
    <scope>NUCLEOTIDE SEQUENCE [LARGE SCALE GENOMIC DNA]</scope>
    <source>
        <strain evidence="6 7">CT2</strain>
    </source>
</reference>
<dbReference type="GO" id="GO:0016020">
    <property type="term" value="C:membrane"/>
    <property type="evidence" value="ECO:0007669"/>
    <property type="project" value="UniProtKB-SubCell"/>
</dbReference>
<evidence type="ECO:0000256" key="3">
    <source>
        <dbReference type="ARBA" id="ARBA00022989"/>
    </source>
</evidence>
<accession>A0A5N5QQW0</accession>
<evidence type="ECO:0000256" key="2">
    <source>
        <dbReference type="ARBA" id="ARBA00022692"/>
    </source>
</evidence>
<evidence type="ECO:0000313" key="7">
    <source>
        <dbReference type="Proteomes" id="UP000383932"/>
    </source>
</evidence>
<keyword evidence="3 5" id="KW-1133">Transmembrane helix</keyword>
<feature type="transmembrane region" description="Helical" evidence="5">
    <location>
        <begin position="16"/>
        <end position="35"/>
    </location>
</feature>
<evidence type="ECO:0000256" key="5">
    <source>
        <dbReference type="SAM" id="Phobius"/>
    </source>
</evidence>
<dbReference type="OrthoDB" id="435607at2759"/>
<organism evidence="6 7">
    <name type="scientific">Ceratobasidium theobromae</name>
    <dbReference type="NCBI Taxonomy" id="1582974"/>
    <lineage>
        <taxon>Eukaryota</taxon>
        <taxon>Fungi</taxon>
        <taxon>Dikarya</taxon>
        <taxon>Basidiomycota</taxon>
        <taxon>Agaricomycotina</taxon>
        <taxon>Agaricomycetes</taxon>
        <taxon>Cantharellales</taxon>
        <taxon>Ceratobasidiaceae</taxon>
        <taxon>Ceratobasidium</taxon>
    </lineage>
</organism>
<dbReference type="PANTHER" id="PTHR31274">
    <property type="entry name" value="PROTEIN ECM3"/>
    <property type="match status" value="1"/>
</dbReference>
<dbReference type="AlphaFoldDB" id="A0A5N5QQW0"/>
<evidence type="ECO:0000256" key="1">
    <source>
        <dbReference type="ARBA" id="ARBA00004141"/>
    </source>
</evidence>
<protein>
    <submittedName>
        <fullName evidence="6">Protein ECM3</fullName>
    </submittedName>
</protein>
<name>A0A5N5QQW0_9AGAM</name>
<comment type="subcellular location">
    <subcellularLocation>
        <location evidence="1">Membrane</location>
        <topology evidence="1">Multi-pass membrane protein</topology>
    </subcellularLocation>
</comment>
<feature type="transmembrane region" description="Helical" evidence="5">
    <location>
        <begin position="245"/>
        <end position="270"/>
    </location>
</feature>
<dbReference type="Proteomes" id="UP000383932">
    <property type="component" value="Unassembled WGS sequence"/>
</dbReference>
<dbReference type="Pfam" id="PF03547">
    <property type="entry name" value="Mem_trans"/>
    <property type="match status" value="1"/>
</dbReference>
<evidence type="ECO:0000256" key="4">
    <source>
        <dbReference type="ARBA" id="ARBA00023136"/>
    </source>
</evidence>
<dbReference type="InterPro" id="IPR004776">
    <property type="entry name" value="Mem_transp_PIN-like"/>
</dbReference>
<keyword evidence="4 5" id="KW-0472">Membrane</keyword>
<proteinExistence type="predicted"/>
<gene>
    <name evidence="6" type="ORF">CTheo_3012</name>
</gene>
<comment type="caution">
    <text evidence="6">The sequence shown here is derived from an EMBL/GenBank/DDBJ whole genome shotgun (WGS) entry which is preliminary data.</text>
</comment>